<sequence length="59" mass="6878">MERIQVRKQYVDLSFEGILPGRSLCDVGCLSNVSAGQRFIWNVLQLYDPQSYHRFDAKE</sequence>
<proteinExistence type="predicted"/>
<keyword evidence="2" id="KW-1185">Reference proteome</keyword>
<dbReference type="EMBL" id="JAGGKX010000017">
    <property type="protein sequence ID" value="MBP1970766.1"/>
    <property type="molecule type" value="Genomic_DNA"/>
</dbReference>
<name>A0ABS4IJZ9_9BACI</name>
<reference evidence="1 2" key="1">
    <citation type="submission" date="2021-03" db="EMBL/GenBank/DDBJ databases">
        <title>Genomic Encyclopedia of Type Strains, Phase IV (KMG-IV): sequencing the most valuable type-strain genomes for metagenomic binning, comparative biology and taxonomic classification.</title>
        <authorList>
            <person name="Goeker M."/>
        </authorList>
    </citation>
    <scope>NUCLEOTIDE SEQUENCE [LARGE SCALE GENOMIC DNA]</scope>
    <source>
        <strain evidence="1 2">DSM 25609</strain>
    </source>
</reference>
<comment type="caution">
    <text evidence="1">The sequence shown here is derived from an EMBL/GenBank/DDBJ whole genome shotgun (WGS) entry which is preliminary data.</text>
</comment>
<accession>A0ABS4IJZ9</accession>
<evidence type="ECO:0000313" key="2">
    <source>
        <dbReference type="Proteomes" id="UP001519345"/>
    </source>
</evidence>
<organism evidence="1 2">
    <name type="scientific">Virgibacillus natechei</name>
    <dbReference type="NCBI Taxonomy" id="1216297"/>
    <lineage>
        <taxon>Bacteria</taxon>
        <taxon>Bacillati</taxon>
        <taxon>Bacillota</taxon>
        <taxon>Bacilli</taxon>
        <taxon>Bacillales</taxon>
        <taxon>Bacillaceae</taxon>
        <taxon>Virgibacillus</taxon>
    </lineage>
</organism>
<dbReference type="Proteomes" id="UP001519345">
    <property type="component" value="Unassembled WGS sequence"/>
</dbReference>
<evidence type="ECO:0000313" key="1">
    <source>
        <dbReference type="EMBL" id="MBP1970766.1"/>
    </source>
</evidence>
<gene>
    <name evidence="1" type="ORF">J2Z83_002902</name>
</gene>
<protein>
    <submittedName>
        <fullName evidence="1">Uncharacterized protein</fullName>
    </submittedName>
</protein>